<evidence type="ECO:0000256" key="2">
    <source>
        <dbReference type="ARBA" id="ARBA00007277"/>
    </source>
</evidence>
<dbReference type="Gene3D" id="3.20.20.190">
    <property type="entry name" value="Phosphatidylinositol (PI) phosphodiesterase"/>
    <property type="match status" value="1"/>
</dbReference>
<dbReference type="GO" id="GO:0016020">
    <property type="term" value="C:membrane"/>
    <property type="evidence" value="ECO:0007669"/>
    <property type="project" value="UniProtKB-SubCell"/>
</dbReference>
<dbReference type="GO" id="GO:0008889">
    <property type="term" value="F:glycerophosphodiester phosphodiesterase activity"/>
    <property type="evidence" value="ECO:0007669"/>
    <property type="project" value="TreeGrafter"/>
</dbReference>
<dbReference type="Proteomes" id="UP000314986">
    <property type="component" value="Unassembled WGS sequence"/>
</dbReference>
<evidence type="ECO:0000256" key="4">
    <source>
        <dbReference type="ARBA" id="ARBA00022801"/>
    </source>
</evidence>
<feature type="domain" description="GP-PDE" evidence="9">
    <location>
        <begin position="1"/>
        <end position="237"/>
    </location>
</feature>
<keyword evidence="11" id="KW-1185">Reference proteome</keyword>
<accession>A0A4W3IDT8</accession>
<feature type="transmembrane region" description="Helical" evidence="8">
    <location>
        <begin position="247"/>
        <end position="269"/>
    </location>
</feature>
<dbReference type="STRING" id="7868.ENSCMIP00000025063"/>
<keyword evidence="6 8" id="KW-0472">Membrane</keyword>
<dbReference type="Ensembl" id="ENSCMIT00000025475.1">
    <property type="protein sequence ID" value="ENSCMIP00000025063.1"/>
    <property type="gene ID" value="ENSCMIG00000011041.1"/>
</dbReference>
<reference evidence="10" key="4">
    <citation type="submission" date="2025-08" db="UniProtKB">
        <authorList>
            <consortium name="Ensembl"/>
        </authorList>
    </citation>
    <scope>IDENTIFICATION</scope>
</reference>
<organism evidence="10 11">
    <name type="scientific">Callorhinchus milii</name>
    <name type="common">Ghost shark</name>
    <dbReference type="NCBI Taxonomy" id="7868"/>
    <lineage>
        <taxon>Eukaryota</taxon>
        <taxon>Metazoa</taxon>
        <taxon>Chordata</taxon>
        <taxon>Craniata</taxon>
        <taxon>Vertebrata</taxon>
        <taxon>Chondrichthyes</taxon>
        <taxon>Holocephali</taxon>
        <taxon>Chimaeriformes</taxon>
        <taxon>Callorhinchidae</taxon>
        <taxon>Callorhinchus</taxon>
    </lineage>
</organism>
<dbReference type="SUPFAM" id="SSF51695">
    <property type="entry name" value="PLC-like phosphodiesterases"/>
    <property type="match status" value="1"/>
</dbReference>
<keyword evidence="5 8" id="KW-1133">Transmembrane helix</keyword>
<evidence type="ECO:0000313" key="10">
    <source>
        <dbReference type="Ensembl" id="ENSCMIP00000025063.1"/>
    </source>
</evidence>
<proteinExistence type="inferred from homology"/>
<reference evidence="11" key="1">
    <citation type="journal article" date="2006" name="Science">
        <title>Ancient noncoding elements conserved in the human genome.</title>
        <authorList>
            <person name="Venkatesh B."/>
            <person name="Kirkness E.F."/>
            <person name="Loh Y.H."/>
            <person name="Halpern A.L."/>
            <person name="Lee A.P."/>
            <person name="Johnson J."/>
            <person name="Dandona N."/>
            <person name="Viswanathan L.D."/>
            <person name="Tay A."/>
            <person name="Venter J.C."/>
            <person name="Strausberg R.L."/>
            <person name="Brenner S."/>
        </authorList>
    </citation>
    <scope>NUCLEOTIDE SEQUENCE [LARGE SCALE GENOMIC DNA]</scope>
</reference>
<evidence type="ECO:0000256" key="3">
    <source>
        <dbReference type="ARBA" id="ARBA00022692"/>
    </source>
</evidence>
<keyword evidence="3 8" id="KW-0812">Transmembrane</keyword>
<evidence type="ECO:0000256" key="1">
    <source>
        <dbReference type="ARBA" id="ARBA00004141"/>
    </source>
</evidence>
<keyword evidence="4" id="KW-0378">Hydrolase</keyword>
<reference evidence="11" key="3">
    <citation type="journal article" date="2014" name="Nature">
        <title>Elephant shark genome provides unique insights into gnathostome evolution.</title>
        <authorList>
            <consortium name="International Elephant Shark Genome Sequencing Consortium"/>
            <person name="Venkatesh B."/>
            <person name="Lee A.P."/>
            <person name="Ravi V."/>
            <person name="Maurya A.K."/>
            <person name="Lian M.M."/>
            <person name="Swann J.B."/>
            <person name="Ohta Y."/>
            <person name="Flajnik M.F."/>
            <person name="Sutoh Y."/>
            <person name="Kasahara M."/>
            <person name="Hoon S."/>
            <person name="Gangu V."/>
            <person name="Roy S.W."/>
            <person name="Irimia M."/>
            <person name="Korzh V."/>
            <person name="Kondrychyn I."/>
            <person name="Lim Z.W."/>
            <person name="Tay B.H."/>
            <person name="Tohari S."/>
            <person name="Kong K.W."/>
            <person name="Ho S."/>
            <person name="Lorente-Galdos B."/>
            <person name="Quilez J."/>
            <person name="Marques-Bonet T."/>
            <person name="Raney B.J."/>
            <person name="Ingham P.W."/>
            <person name="Tay A."/>
            <person name="Hillier L.W."/>
            <person name="Minx P."/>
            <person name="Boehm T."/>
            <person name="Wilson R.K."/>
            <person name="Brenner S."/>
            <person name="Warren W.C."/>
        </authorList>
    </citation>
    <scope>NUCLEOTIDE SEQUENCE [LARGE SCALE GENOMIC DNA]</scope>
</reference>
<evidence type="ECO:0000256" key="5">
    <source>
        <dbReference type="ARBA" id="ARBA00022989"/>
    </source>
</evidence>
<evidence type="ECO:0000256" key="8">
    <source>
        <dbReference type="SAM" id="Phobius"/>
    </source>
</evidence>
<evidence type="ECO:0000256" key="6">
    <source>
        <dbReference type="ARBA" id="ARBA00023136"/>
    </source>
</evidence>
<dbReference type="GeneTree" id="ENSGT00940000156251"/>
<dbReference type="PANTHER" id="PTHR23344:SF50">
    <property type="entry name" value="GP-PDE DOMAIN-CONTAINING PROTEIN"/>
    <property type="match status" value="1"/>
</dbReference>
<reference evidence="10" key="5">
    <citation type="submission" date="2025-09" db="UniProtKB">
        <authorList>
            <consortium name="Ensembl"/>
        </authorList>
    </citation>
    <scope>IDENTIFICATION</scope>
</reference>
<protein>
    <recommendedName>
        <fullName evidence="9">GP-PDE domain-containing protein</fullName>
    </recommendedName>
</protein>
<comment type="similarity">
    <text evidence="2">Belongs to the glycerophosphoryl diester phosphodiesterase family.</text>
</comment>
<dbReference type="PANTHER" id="PTHR23344">
    <property type="entry name" value="GLYCEROPHOSPHORYL DIESTER PHOSPHODIESTERASE"/>
    <property type="match status" value="1"/>
</dbReference>
<dbReference type="Pfam" id="PF03009">
    <property type="entry name" value="GDPD"/>
    <property type="match status" value="1"/>
</dbReference>
<sequence>MCYLSPVPAQMFSCIRLFPASYDGVPFLMHDTTLRRTTNVVAVFPERAGDNASMFTWAELQQLNAGEWFLQKDPFNTVQSLTLEAQRRAANQSICSLAQLLELAKTENRAVMFDLQSPETASHPFLNITLNIILDTILNSSIPHHLILWLSDSKDSVPYDFQQVLKDTPAPETQDGNRTLINLQYSNISYTQIRQYTERNITVNLFVVNEPWLFSVLWCANVLSVTTDACHIFQEMSQPVWRMDPDIYLKVLVCTDVTSFLLILGMFFIHR</sequence>
<reference evidence="11" key="2">
    <citation type="journal article" date="2007" name="PLoS Biol.">
        <title>Survey sequencing and comparative analysis of the elephant shark (Callorhinchus milii) genome.</title>
        <authorList>
            <person name="Venkatesh B."/>
            <person name="Kirkness E.F."/>
            <person name="Loh Y.H."/>
            <person name="Halpern A.L."/>
            <person name="Lee A.P."/>
            <person name="Johnson J."/>
            <person name="Dandona N."/>
            <person name="Viswanathan L.D."/>
            <person name="Tay A."/>
            <person name="Venter J.C."/>
            <person name="Strausberg R.L."/>
            <person name="Brenner S."/>
        </authorList>
    </citation>
    <scope>NUCLEOTIDE SEQUENCE [LARGE SCALE GENOMIC DNA]</scope>
</reference>
<evidence type="ECO:0000256" key="7">
    <source>
        <dbReference type="ARBA" id="ARBA00023180"/>
    </source>
</evidence>
<dbReference type="GO" id="GO:0006629">
    <property type="term" value="P:lipid metabolic process"/>
    <property type="evidence" value="ECO:0007669"/>
    <property type="project" value="InterPro"/>
</dbReference>
<dbReference type="InParanoid" id="A0A4W3IDT8"/>
<keyword evidence="7" id="KW-0325">Glycoprotein</keyword>
<evidence type="ECO:0000313" key="11">
    <source>
        <dbReference type="Proteomes" id="UP000314986"/>
    </source>
</evidence>
<comment type="subcellular location">
    <subcellularLocation>
        <location evidence="1">Membrane</location>
        <topology evidence="1">Multi-pass membrane protein</topology>
    </subcellularLocation>
</comment>
<evidence type="ECO:0000259" key="9">
    <source>
        <dbReference type="PROSITE" id="PS51704"/>
    </source>
</evidence>
<dbReference type="AlphaFoldDB" id="A0A4W3IDT8"/>
<name>A0A4W3IDT8_CALMI</name>
<dbReference type="OMA" id="WRLGSMR"/>
<dbReference type="InterPro" id="IPR017946">
    <property type="entry name" value="PLC-like_Pdiesterase_TIM-brl"/>
</dbReference>
<dbReference type="InterPro" id="IPR030395">
    <property type="entry name" value="GP_PDE_dom"/>
</dbReference>
<dbReference type="PROSITE" id="PS51704">
    <property type="entry name" value="GP_PDE"/>
    <property type="match status" value="1"/>
</dbReference>